<dbReference type="InterPro" id="IPR035417">
    <property type="entry name" value="SSRP1/POB3_N"/>
</dbReference>
<evidence type="ECO:0000313" key="4">
    <source>
        <dbReference type="EMBL" id="BAK63191.1"/>
    </source>
</evidence>
<dbReference type="AlphaFoldDB" id="G2HHI3"/>
<accession>G2HHI3</accession>
<dbReference type="Pfam" id="PF03531">
    <property type="entry name" value="SSrecog"/>
    <property type="match status" value="1"/>
</dbReference>
<organism evidence="4">
    <name type="scientific">Pan troglodytes</name>
    <name type="common">Chimpanzee</name>
    <dbReference type="NCBI Taxonomy" id="9598"/>
    <lineage>
        <taxon>Eukaryota</taxon>
        <taxon>Metazoa</taxon>
        <taxon>Chordata</taxon>
        <taxon>Craniata</taxon>
        <taxon>Vertebrata</taxon>
        <taxon>Euteleostomi</taxon>
        <taxon>Mammalia</taxon>
        <taxon>Eutheria</taxon>
        <taxon>Euarchontoglires</taxon>
        <taxon>Primates</taxon>
        <taxon>Haplorrhini</taxon>
        <taxon>Catarrhini</taxon>
        <taxon>Hominidae</taxon>
        <taxon>Pan</taxon>
    </lineage>
</organism>
<dbReference type="EMBL" id="AK306197">
    <property type="protein sequence ID" value="BAK63191.1"/>
    <property type="molecule type" value="mRNA"/>
</dbReference>
<proteinExistence type="evidence at transcript level"/>
<dbReference type="FunFam" id="2.30.29.30:FF:000119">
    <property type="entry name" value="FACT complex subunit SSRP1"/>
    <property type="match status" value="1"/>
</dbReference>
<dbReference type="Gene3D" id="2.30.29.30">
    <property type="entry name" value="Pleckstrin-homology domain (PH domain)/Phosphotyrosine-binding domain (PTB)"/>
    <property type="match status" value="1"/>
</dbReference>
<dbReference type="FunFam" id="2.30.29.220:FF:000001">
    <property type="entry name" value="FACT complex subunit SSRP1"/>
    <property type="match status" value="1"/>
</dbReference>
<feature type="domain" description="FACT complex subunit SSRP1/POB3 N-terminal PH" evidence="3">
    <location>
        <begin position="10"/>
        <end position="88"/>
    </location>
</feature>
<protein>
    <submittedName>
        <fullName evidence="4">FACT complex subunit SSRP1</fullName>
    </submittedName>
</protein>
<dbReference type="InterPro" id="IPR024954">
    <property type="entry name" value="SSRP1_DD"/>
</dbReference>
<dbReference type="InterPro" id="IPR011993">
    <property type="entry name" value="PH-like_dom_sf"/>
</dbReference>
<feature type="domain" description="SSRP1 dimerization" evidence="2">
    <location>
        <begin position="97"/>
        <end position="161"/>
    </location>
</feature>
<dbReference type="Gene3D" id="2.30.29.220">
    <property type="entry name" value="Structure-specific recognition protein (SSRP1)"/>
    <property type="match status" value="1"/>
</dbReference>
<evidence type="ECO:0000259" key="2">
    <source>
        <dbReference type="Pfam" id="PF03531"/>
    </source>
</evidence>
<dbReference type="PANTHER" id="PTHR45849:SF1">
    <property type="entry name" value="FACT COMPLEX SUBUNIT SSRP1"/>
    <property type="match status" value="1"/>
</dbReference>
<name>G2HHI3_PANTR</name>
<evidence type="ECO:0000259" key="3">
    <source>
        <dbReference type="Pfam" id="PF17292"/>
    </source>
</evidence>
<dbReference type="PANTHER" id="PTHR45849">
    <property type="entry name" value="FACT COMPLEX SUBUNIT SSRP1"/>
    <property type="match status" value="1"/>
</dbReference>
<dbReference type="Pfam" id="PF17292">
    <property type="entry name" value="POB3_N"/>
    <property type="match status" value="1"/>
</dbReference>
<dbReference type="InterPro" id="IPR038167">
    <property type="entry name" value="SSRP1_sf"/>
</dbReference>
<reference evidence="4" key="1">
    <citation type="journal article" date="2011" name="Funct. Integr. Genomics">
        <title>Major chimpanzee-specific structural changes in sperm development-associated genes.</title>
        <authorList>
            <person name="Kim R.N."/>
            <person name="Kim D.W."/>
            <person name="Choi S.H."/>
            <person name="Chae S.H."/>
            <person name="Nam S.H."/>
            <person name="Kim D.W."/>
            <person name="Kim A."/>
            <person name="Kang A."/>
            <person name="Park K.H."/>
            <person name="Lee Y.S."/>
            <person name="Hirai M."/>
            <person name="Suzuki Y."/>
            <person name="Sugano S."/>
            <person name="Hashimoto K."/>
            <person name="Kim D.S."/>
            <person name="Park H.S."/>
        </authorList>
    </citation>
    <scope>NUCLEOTIDE SEQUENCE</scope>
    <source>
        <tissue evidence="4">Testis</tissue>
    </source>
</reference>
<evidence type="ECO:0000256" key="1">
    <source>
        <dbReference type="ARBA" id="ARBA00004123"/>
    </source>
</evidence>
<sequence length="239" mass="26201">MDLGLLFLQNDGRLRLSRQGIIFKNSKTGKVDNIQAGELTEGIWRRVALGHGLKLLTKNGHVYKYDGFRESEFEKLSDFFKTHYRLELMEKDLCVKGWNWGTVKFGGQLLSFDIGDQPVFEIPLSNVSQCTTGKNEVTLEFHQNDDAEVSLMEVRFYVPPTQEDGVDPVEVRLPLVALAADGAEQALAGLGAGPAAWLPICAFAGLCPECVVKGGCNPGHGRCHLHLPGAAVSDSSWSL</sequence>
<dbReference type="GO" id="GO:0005634">
    <property type="term" value="C:nucleus"/>
    <property type="evidence" value="ECO:0007669"/>
    <property type="project" value="UniProtKB-SubCell"/>
</dbReference>
<dbReference type="InterPro" id="IPR050454">
    <property type="entry name" value="RTT106/SSRP1_HistChap/FACT"/>
</dbReference>
<comment type="subcellular location">
    <subcellularLocation>
        <location evidence="1">Nucleus</location>
    </subcellularLocation>
</comment>